<gene>
    <name evidence="1" type="ORF">NM208_g14766</name>
</gene>
<evidence type="ECO:0000313" key="1">
    <source>
        <dbReference type="EMBL" id="KAJ3517021.1"/>
    </source>
</evidence>
<protein>
    <submittedName>
        <fullName evidence="1">Uncharacterized protein</fullName>
    </submittedName>
</protein>
<evidence type="ECO:0000313" key="2">
    <source>
        <dbReference type="Proteomes" id="UP001148629"/>
    </source>
</evidence>
<sequence>MLPMSSRYEEAMAKAGVAVQATQGENIGCCMFSSVRGREVNPLAFDQDCDPCYWKDNMTSTVQFTAAVKSMFRAMPGLEAVVEIGPHPALKGPFEDTIAELGADAGAALPYFSSCFRGTPDLSAMLESAGRMVAAGLQSLALDRVNAVELDDQTQRQGIVLSDLPAYAWDHSASYWAETRVSRNYRLRDYPTHELLGARKHTDHPLAMSWRSLITLKSVPWLAKWKEQEHASIIPWSAYILMVSEAALQLATNSCQLVEIDQMQFHQDYPLSNLDSDDCVAEFSFDAFPHATGSKLDFHISAEDASSEDKSWIRLCSGTLNLAPDEEEAKKNTMACSGPEPRHDSRICEYAETFPLPDLARILDVRIDYEGAKGDIACGEDDSSLAEHIVSPLALHSVLRVPTLAFLKHSEPTDYRLKSIERVTLSPRAATNHNSGIRQFNTSYTRPVNGQASATTQLIGDDETGVLMELQNATYEAGEPLNRNPPLKSLFFAPKIVPDISYLNDTDVPISLDNLLNMVAHKWPMADIAIAGLPPTDACAIVSLLPGLQADKRPRFRSATILASEDEHDLLDSSRIRFVDDLASKHMFHAVFASPDHVVEAAKAIHPDGVLCITSTTPFESEDETNELHILGSVSTSSPQNWTLTRLGPLPNLNGTVRVSAGESDPPQHKLKIIVPPGVHIPAFGFDAINSASVEIVYLANPSATSSLAEETFDAIVLDLGPESSILTASTGSELLPWVQTMLKNVGLLIWASVQLPNRPHTAVDGAFIRTLRTEDPTLVAASVVFESPSHDQDGVYTEQRAIYGVLADVHAAMRHGNVETELFVRNGRVHALRYVPDDELAAWIGAGVAAPLSKQRSLGDHEYRLSHQGRGRVQALVHPTPVANLGESQTYHVEVVVEASLIDLEDVSRLVSSTSPYANSDLGGFFVGRVRDAQDTRVFGWAPTAHQRRVYLSREAVIPLGVEVNVADALYNSAHHIIALLALDEMARVRAGDKICTHGVPQPLDTALEHVAAMRKASMVQTRGINDVDVVISYDSSLGLVVNGRTMSLHRLLSRKSLASFVSEDTLSAQARYEVKTFPVSSYKEAFSYSTKHSAPAVLLHPPVRNEGATCSSVAAPKEPGVVQTLFRSDGAYVVLGGLGGLGRGDSDSSVR</sequence>
<proteinExistence type="predicted"/>
<reference evidence="1" key="1">
    <citation type="submission" date="2022-08" db="EMBL/GenBank/DDBJ databases">
        <title>Genome Sequence of Fusarium decemcellulare.</title>
        <authorList>
            <person name="Buettner E."/>
        </authorList>
    </citation>
    <scope>NUCLEOTIDE SEQUENCE</scope>
    <source>
        <strain evidence="1">Babe19</strain>
    </source>
</reference>
<accession>A0ACC1RHL1</accession>
<name>A0ACC1RHL1_9HYPO</name>
<keyword evidence="2" id="KW-1185">Reference proteome</keyword>
<organism evidence="1 2">
    <name type="scientific">Fusarium decemcellulare</name>
    <dbReference type="NCBI Taxonomy" id="57161"/>
    <lineage>
        <taxon>Eukaryota</taxon>
        <taxon>Fungi</taxon>
        <taxon>Dikarya</taxon>
        <taxon>Ascomycota</taxon>
        <taxon>Pezizomycotina</taxon>
        <taxon>Sordariomycetes</taxon>
        <taxon>Hypocreomycetidae</taxon>
        <taxon>Hypocreales</taxon>
        <taxon>Nectriaceae</taxon>
        <taxon>Fusarium</taxon>
        <taxon>Fusarium decemcellulare species complex</taxon>
    </lineage>
</organism>
<dbReference type="EMBL" id="JANRMS010003614">
    <property type="protein sequence ID" value="KAJ3517021.1"/>
    <property type="molecule type" value="Genomic_DNA"/>
</dbReference>
<dbReference type="Proteomes" id="UP001148629">
    <property type="component" value="Unassembled WGS sequence"/>
</dbReference>
<comment type="caution">
    <text evidence="1">The sequence shown here is derived from an EMBL/GenBank/DDBJ whole genome shotgun (WGS) entry which is preliminary data.</text>
</comment>